<dbReference type="Proteomes" id="UP000279089">
    <property type="component" value="Unassembled WGS sequence"/>
</dbReference>
<feature type="signal peptide" evidence="1">
    <location>
        <begin position="1"/>
        <end position="20"/>
    </location>
</feature>
<dbReference type="AlphaFoldDB" id="A0A3N4MFB0"/>
<reference evidence="3" key="1">
    <citation type="submission" date="2018-11" db="EMBL/GenBank/DDBJ databases">
        <title>Chitinophaga lutea sp.nov., isolate from arsenic contaminated soil.</title>
        <authorList>
            <person name="Zong Y."/>
        </authorList>
    </citation>
    <scope>NUCLEOTIDE SEQUENCE [LARGE SCALE GENOMIC DNA]</scope>
    <source>
        <strain evidence="3">YLT18</strain>
    </source>
</reference>
<dbReference type="RefSeq" id="WP_120515332.1">
    <property type="nucleotide sequence ID" value="NZ_QXZY01000003.1"/>
</dbReference>
<evidence type="ECO:0000256" key="1">
    <source>
        <dbReference type="SAM" id="SignalP"/>
    </source>
</evidence>
<keyword evidence="1" id="KW-0732">Signal</keyword>
<keyword evidence="3" id="KW-1185">Reference proteome</keyword>
<evidence type="ECO:0000313" key="2">
    <source>
        <dbReference type="EMBL" id="RPD42521.1"/>
    </source>
</evidence>
<dbReference type="EMBL" id="RMBX01000002">
    <property type="protein sequence ID" value="RPD42521.1"/>
    <property type="molecule type" value="Genomic_DNA"/>
</dbReference>
<dbReference type="OrthoDB" id="877984at2"/>
<proteinExistence type="predicted"/>
<accession>A0A3N4MFB0</accession>
<feature type="chain" id="PRO_5018263271" evidence="1">
    <location>
        <begin position="21"/>
        <end position="218"/>
    </location>
</feature>
<gene>
    <name evidence="2" type="ORF">EG028_04930</name>
</gene>
<organism evidence="2 3">
    <name type="scientific">Chitinophaga barathri</name>
    <dbReference type="NCBI Taxonomy" id="1647451"/>
    <lineage>
        <taxon>Bacteria</taxon>
        <taxon>Pseudomonadati</taxon>
        <taxon>Bacteroidota</taxon>
        <taxon>Chitinophagia</taxon>
        <taxon>Chitinophagales</taxon>
        <taxon>Chitinophagaceae</taxon>
        <taxon>Chitinophaga</taxon>
    </lineage>
</organism>
<protein>
    <submittedName>
        <fullName evidence="2">Uncharacterized protein</fullName>
    </submittedName>
</protein>
<comment type="caution">
    <text evidence="2">The sequence shown here is derived from an EMBL/GenBank/DDBJ whole genome shotgun (WGS) entry which is preliminary data.</text>
</comment>
<sequence>MKYLPCLLFFLCACNAPPLAEIPPSNTREVHIFLQNFETQMPIGSIKLDIPQKWDTMFTWQHYSCTIPPDETKYRFQPKTYPVFLENGSFWDDITDSVDQLTISHQPNLNPGESDWSYIDRHHQNTKDIFLKYYPGETIDVDTILTIGELRFSILTDIMDEKHPTVATTLVNAVPLRFTFRHVFKHIQPDPATSYRRMIEVLKSLRITSPPPPPRKQG</sequence>
<evidence type="ECO:0000313" key="3">
    <source>
        <dbReference type="Proteomes" id="UP000279089"/>
    </source>
</evidence>
<name>A0A3N4MFB0_9BACT</name>